<keyword evidence="4" id="KW-0378">Hydrolase</keyword>
<dbReference type="PANTHER" id="PTHR11079:SF202">
    <property type="entry name" value="TRNA-SPECIFIC ADENOSINE DEAMINASE"/>
    <property type="match status" value="1"/>
</dbReference>
<keyword evidence="1" id="KW-0479">Metal-binding</keyword>
<dbReference type="InterPro" id="IPR016192">
    <property type="entry name" value="APOBEC/CMP_deaminase_Zn-bd"/>
</dbReference>
<dbReference type="PANTHER" id="PTHR11079">
    <property type="entry name" value="CYTOSINE DEAMINASE FAMILY MEMBER"/>
    <property type="match status" value="1"/>
</dbReference>
<dbReference type="EMBL" id="CP000878">
    <property type="protein sequence ID" value="ABX08955.1"/>
    <property type="molecule type" value="Genomic_DNA"/>
</dbReference>
<evidence type="ECO:0000313" key="5">
    <source>
        <dbReference type="Proteomes" id="UP000000788"/>
    </source>
</evidence>
<dbReference type="GO" id="GO:0002100">
    <property type="term" value="P:tRNA wobble adenosine to inosine editing"/>
    <property type="evidence" value="ECO:0007669"/>
    <property type="project" value="InterPro"/>
</dbReference>
<organism evidence="4 5">
    <name type="scientific">Prochlorococcus marinus (strain MIT 9211)</name>
    <dbReference type="NCBI Taxonomy" id="93059"/>
    <lineage>
        <taxon>Bacteria</taxon>
        <taxon>Bacillati</taxon>
        <taxon>Cyanobacteriota</taxon>
        <taxon>Cyanophyceae</taxon>
        <taxon>Synechococcales</taxon>
        <taxon>Prochlorococcaceae</taxon>
        <taxon>Prochlorococcus</taxon>
    </lineage>
</organism>
<dbReference type="OrthoDB" id="9802676at2"/>
<dbReference type="PROSITE" id="PS00903">
    <property type="entry name" value="CYT_DCMP_DEAMINASES_1"/>
    <property type="match status" value="1"/>
</dbReference>
<evidence type="ECO:0000259" key="3">
    <source>
        <dbReference type="PROSITE" id="PS51747"/>
    </source>
</evidence>
<dbReference type="CDD" id="cd01285">
    <property type="entry name" value="nucleoside_deaminase"/>
    <property type="match status" value="1"/>
</dbReference>
<evidence type="ECO:0000313" key="4">
    <source>
        <dbReference type="EMBL" id="ABX08955.1"/>
    </source>
</evidence>
<dbReference type="Gene3D" id="3.40.140.10">
    <property type="entry name" value="Cytidine Deaminase, domain 2"/>
    <property type="match status" value="1"/>
</dbReference>
<dbReference type="Pfam" id="PF00383">
    <property type="entry name" value="dCMP_cyt_deam_1"/>
    <property type="match status" value="1"/>
</dbReference>
<dbReference type="GO" id="GO:0052717">
    <property type="term" value="F:tRNA-specific adenosine-34 deaminase activity"/>
    <property type="evidence" value="ECO:0007669"/>
    <property type="project" value="UniProtKB-EC"/>
</dbReference>
<sequence length="165" mass="18948">MRIAKPIELNEIKTREWMRRLLNRANELGKEDEVPVIAMILDNKGHCIGHGRNTRNTERDPLGHAELVALRQAKWLKKDWRFNDCTIIVTLEPCQMCAGALIQARMGKVIFGAPDTKRGGLGGSIDLSIHKSAHHKMIVHGGVMKYEAQELIRKWFSQRRRKRYG</sequence>
<dbReference type="STRING" id="93059.P9211_10241"/>
<dbReference type="AlphaFoldDB" id="A9BAU3"/>
<dbReference type="InterPro" id="IPR016193">
    <property type="entry name" value="Cytidine_deaminase-like"/>
</dbReference>
<reference evidence="4 5" key="1">
    <citation type="journal article" date="2007" name="PLoS Genet.">
        <title>Patterns and implications of gene gain and loss in the evolution of Prochlorococcus.</title>
        <authorList>
            <person name="Kettler G.C."/>
            <person name="Martiny A.C."/>
            <person name="Huang K."/>
            <person name="Zucker J."/>
            <person name="Coleman M.L."/>
            <person name="Rodrigue S."/>
            <person name="Chen F."/>
            <person name="Lapidus A."/>
            <person name="Ferriera S."/>
            <person name="Johnson J."/>
            <person name="Steglich C."/>
            <person name="Church G.M."/>
            <person name="Richardson P."/>
            <person name="Chisholm S.W."/>
        </authorList>
    </citation>
    <scope>NUCLEOTIDE SEQUENCE [LARGE SCALE GENOMIC DNA]</scope>
    <source>
        <strain evidence="5">MIT 9211</strain>
    </source>
</reference>
<name>A9BAU3_PROM4</name>
<dbReference type="SUPFAM" id="SSF53927">
    <property type="entry name" value="Cytidine deaminase-like"/>
    <property type="match status" value="1"/>
</dbReference>
<accession>A9BAU3</accession>
<protein>
    <submittedName>
        <fullName evidence="4">Putative cytidine/deoxycytidylate deaminase</fullName>
        <ecNumber evidence="4">3.5.4.1</ecNumber>
    </submittedName>
</protein>
<dbReference type="EC" id="3.5.4.1" evidence="4"/>
<gene>
    <name evidence="4" type="primary">cumB</name>
    <name evidence="4" type="ordered locus">P9211_10241</name>
</gene>
<dbReference type="eggNOG" id="COG0590">
    <property type="taxonomic scope" value="Bacteria"/>
</dbReference>
<evidence type="ECO:0000256" key="2">
    <source>
        <dbReference type="ARBA" id="ARBA00022833"/>
    </source>
</evidence>
<dbReference type="KEGG" id="pmj:P9211_10241"/>
<proteinExistence type="predicted"/>
<dbReference type="Proteomes" id="UP000000788">
    <property type="component" value="Chromosome"/>
</dbReference>
<dbReference type="GO" id="GO:0008270">
    <property type="term" value="F:zinc ion binding"/>
    <property type="evidence" value="ECO:0007669"/>
    <property type="project" value="InterPro"/>
</dbReference>
<dbReference type="RefSeq" id="WP_012195576.1">
    <property type="nucleotide sequence ID" value="NC_009976.1"/>
</dbReference>
<feature type="domain" description="CMP/dCMP-type deaminase" evidence="3">
    <location>
        <begin position="12"/>
        <end position="124"/>
    </location>
</feature>
<dbReference type="InterPro" id="IPR002125">
    <property type="entry name" value="CMP_dCMP_dom"/>
</dbReference>
<dbReference type="PROSITE" id="PS51747">
    <property type="entry name" value="CYT_DCMP_DEAMINASES_2"/>
    <property type="match status" value="1"/>
</dbReference>
<keyword evidence="2" id="KW-0862">Zinc</keyword>
<evidence type="ECO:0000256" key="1">
    <source>
        <dbReference type="ARBA" id="ARBA00022723"/>
    </source>
</evidence>
<keyword evidence="5" id="KW-1185">Reference proteome</keyword>
<dbReference type="HOGENOM" id="CLU_025810_3_2_3"/>